<keyword evidence="3" id="KW-1185">Reference proteome</keyword>
<dbReference type="AlphaFoldDB" id="A0A9N9VFP2"/>
<evidence type="ECO:0000313" key="2">
    <source>
        <dbReference type="EMBL" id="CAH0022687.1"/>
    </source>
</evidence>
<dbReference type="Pfam" id="PF13391">
    <property type="entry name" value="HNH_2"/>
    <property type="match status" value="1"/>
</dbReference>
<comment type="caution">
    <text evidence="2">The sequence shown here is derived from an EMBL/GenBank/DDBJ whole genome shotgun (WGS) entry which is preliminary data.</text>
</comment>
<protein>
    <recommendedName>
        <fullName evidence="1">HNH nuclease domain-containing protein</fullName>
    </recommendedName>
</protein>
<dbReference type="InterPro" id="IPR003615">
    <property type="entry name" value="HNH_nuc"/>
</dbReference>
<feature type="domain" description="HNH nuclease" evidence="1">
    <location>
        <begin position="200"/>
        <end position="290"/>
    </location>
</feature>
<dbReference type="EMBL" id="CABFNQ020000682">
    <property type="protein sequence ID" value="CAH0022687.1"/>
    <property type="molecule type" value="Genomic_DNA"/>
</dbReference>
<evidence type="ECO:0000259" key="1">
    <source>
        <dbReference type="Pfam" id="PF13391"/>
    </source>
</evidence>
<sequence>MPPEPLHRHQSSLEGILDFSSEPPLDPIRREAAARLFNKLIDCFDSLPADRNDDYNRVKLVRLTYEYARTDESKGNFLRAFFDSAGIPIVNTFNGEEVDLADAGQRAALHNSILKFADYLFENFFLPLKASTRKTPQPSPASHSAIRHLQGDLAFLGTPERVSALRGACLVRDHHRCVITRRFDLDEANKRAKIASREGTVARDDDGNPLDNTTSFSALEVAHIIPHSLTRLNASNELDTSKATALAILNMFDNGAAYLIEGVNIDRPGNAITLTHDMHHGFGAFNIFFDPIEEQAHTYRIKPFSAFNLYDDLPVTRTLYLTESRTIDPPSPRLLAIHNAIGHILHLSGAGDYIDEILRDLEDQVVREDGCTKLDLLVKLKLQLQGWPSSPAAEGST</sequence>
<gene>
    <name evidence="2" type="ORF">CRHIZ90672A_00012807</name>
</gene>
<name>A0A9N9VFP2_9HYPO</name>
<accession>A0A9N9VFP2</accession>
<dbReference type="Proteomes" id="UP000696573">
    <property type="component" value="Unassembled WGS sequence"/>
</dbReference>
<reference evidence="2" key="1">
    <citation type="submission" date="2021-10" db="EMBL/GenBank/DDBJ databases">
        <authorList>
            <person name="Piombo E."/>
        </authorList>
    </citation>
    <scope>NUCLEOTIDE SEQUENCE</scope>
</reference>
<proteinExistence type="predicted"/>
<evidence type="ECO:0000313" key="3">
    <source>
        <dbReference type="Proteomes" id="UP000696573"/>
    </source>
</evidence>
<dbReference type="OrthoDB" id="2104739at2759"/>
<organism evidence="2 3">
    <name type="scientific">Clonostachys rhizophaga</name>
    <dbReference type="NCBI Taxonomy" id="160324"/>
    <lineage>
        <taxon>Eukaryota</taxon>
        <taxon>Fungi</taxon>
        <taxon>Dikarya</taxon>
        <taxon>Ascomycota</taxon>
        <taxon>Pezizomycotina</taxon>
        <taxon>Sordariomycetes</taxon>
        <taxon>Hypocreomycetidae</taxon>
        <taxon>Hypocreales</taxon>
        <taxon>Bionectriaceae</taxon>
        <taxon>Clonostachys</taxon>
    </lineage>
</organism>